<protein>
    <recommendedName>
        <fullName evidence="6">23S rRNA (guanosine-2'-O-)-methyltransferase RlmB</fullName>
        <ecNumber evidence="6">2.1.1.185</ecNumber>
    </recommendedName>
    <alternativeName>
        <fullName evidence="6">23S rRNA (guanosine2251 2'-O)-methyltransferase</fullName>
    </alternativeName>
    <alternativeName>
        <fullName evidence="6">23S rRNA Gm2251 2'-O-methyltransferase</fullName>
    </alternativeName>
</protein>
<proteinExistence type="inferred from homology"/>
<evidence type="ECO:0000259" key="7">
    <source>
        <dbReference type="SMART" id="SM00967"/>
    </source>
</evidence>
<evidence type="ECO:0000256" key="1">
    <source>
        <dbReference type="ARBA" id="ARBA00022490"/>
    </source>
</evidence>
<dbReference type="GO" id="GO:0070039">
    <property type="term" value="F:rRNA (guanosine-2'-O-)-methyltransferase activity"/>
    <property type="evidence" value="ECO:0007669"/>
    <property type="project" value="UniProtKB-UniRule"/>
</dbReference>
<evidence type="ECO:0000256" key="2">
    <source>
        <dbReference type="ARBA" id="ARBA00022552"/>
    </source>
</evidence>
<keyword evidence="1 6" id="KW-0963">Cytoplasm</keyword>
<accession>A0A1V2ZX20</accession>
<dbReference type="InterPro" id="IPR029064">
    <property type="entry name" value="Ribosomal_eL30-like_sf"/>
</dbReference>
<gene>
    <name evidence="6" type="primary">rlmB</name>
    <name evidence="8" type="ORF">B1A74_09685</name>
</gene>
<evidence type="ECO:0000313" key="8">
    <source>
        <dbReference type="EMBL" id="OOC09662.1"/>
    </source>
</evidence>
<dbReference type="EC" id="2.1.1.185" evidence="6"/>
<keyword evidence="4 6" id="KW-0808">Transferase</keyword>
<keyword evidence="9" id="KW-1185">Reference proteome</keyword>
<evidence type="ECO:0000256" key="6">
    <source>
        <dbReference type="HAMAP-Rule" id="MF_01887"/>
    </source>
</evidence>
<dbReference type="EMBL" id="MUZR01000040">
    <property type="protein sequence ID" value="OOC09662.1"/>
    <property type="molecule type" value="Genomic_DNA"/>
</dbReference>
<sequence>MSRSGGKGRSRGEAFGGIHAVASLLERAPERIKSLQLARGEVDASLQRILERAGTRGVAVERVARERLDQQHPGFQHQGVIVHCTPRPVVDERELRQRVEAGLDLVLVLDGVTDPHNLGACLRTADAAGAGALVVPRHHSAPLTPAAIKVASGAAETVPVVSVGNLARTLAALKEAGMWATGLDGEAQQALYDVDLRIPAAIVMGAEGEGLRRLTREACDHLAHIPMVGTVESLNVSVATGVSLFEVRRQRRVVTAGNIG</sequence>
<comment type="caution">
    <text evidence="8">The sequence shown here is derived from an EMBL/GenBank/DDBJ whole genome shotgun (WGS) entry which is preliminary data.</text>
</comment>
<dbReference type="InterPro" id="IPR029028">
    <property type="entry name" value="Alpha/beta_knot_MTases"/>
</dbReference>
<reference evidence="8 9" key="1">
    <citation type="submission" date="2017-02" db="EMBL/GenBank/DDBJ databases">
        <title>Genomic diversity within the haloalkaliphilic genus Thioalkalivibrio.</title>
        <authorList>
            <person name="Ahn A.-C."/>
            <person name="Meier-Kolthoff J."/>
            <person name="Overmars L."/>
            <person name="Richter M."/>
            <person name="Woyke T."/>
            <person name="Sorokin D.Y."/>
            <person name="Muyzer G."/>
        </authorList>
    </citation>
    <scope>NUCLEOTIDE SEQUENCE [LARGE SCALE GENOMIC DNA]</scope>
    <source>
        <strain evidence="8 9">HL17</strain>
    </source>
</reference>
<feature type="binding site" evidence="6">
    <location>
        <position position="234"/>
    </location>
    <ligand>
        <name>S-adenosyl-L-methionine</name>
        <dbReference type="ChEBI" id="CHEBI:59789"/>
    </ligand>
</feature>
<dbReference type="Gene3D" id="3.40.1280.10">
    <property type="match status" value="1"/>
</dbReference>
<dbReference type="GO" id="GO:0005829">
    <property type="term" value="C:cytosol"/>
    <property type="evidence" value="ECO:0007669"/>
    <property type="project" value="TreeGrafter"/>
</dbReference>
<name>A0A1V2ZX20_9GAMM</name>
<comment type="subcellular location">
    <subcellularLocation>
        <location evidence="6">Cytoplasm</location>
    </subcellularLocation>
</comment>
<dbReference type="PANTHER" id="PTHR46429:SF1">
    <property type="entry name" value="23S RRNA (GUANOSINE-2'-O-)-METHYLTRANSFERASE RLMB"/>
    <property type="match status" value="1"/>
</dbReference>
<dbReference type="OrthoDB" id="9785673at2"/>
<dbReference type="CDD" id="cd18103">
    <property type="entry name" value="SpoU-like_RlmB"/>
    <property type="match status" value="1"/>
</dbReference>
<dbReference type="InterPro" id="IPR013123">
    <property type="entry name" value="SpoU_subst-bd"/>
</dbReference>
<comment type="function">
    <text evidence="6">Specifically methylates the ribose of guanosine 2251 in 23S rRNA.</text>
</comment>
<dbReference type="HAMAP" id="MF_01887">
    <property type="entry name" value="23SrRNA_methyltr_B"/>
    <property type="match status" value="1"/>
</dbReference>
<dbReference type="STRING" id="252474.B1A74_09685"/>
<dbReference type="InterPro" id="IPR001537">
    <property type="entry name" value="SpoU_MeTrfase"/>
</dbReference>
<evidence type="ECO:0000256" key="3">
    <source>
        <dbReference type="ARBA" id="ARBA00022603"/>
    </source>
</evidence>
<keyword evidence="5 6" id="KW-0949">S-adenosyl-L-methionine</keyword>
<dbReference type="FunFam" id="3.40.1280.10:FF:000008">
    <property type="entry name" value="Group 3 RNA methyltransferase TrmH"/>
    <property type="match status" value="1"/>
</dbReference>
<dbReference type="InterPro" id="IPR029026">
    <property type="entry name" value="tRNA_m1G_MTases_N"/>
</dbReference>
<comment type="catalytic activity">
    <reaction evidence="6">
        <text>guanosine(2251) in 23S rRNA + S-adenosyl-L-methionine = 2'-O-methylguanosine(2251) in 23S rRNA + S-adenosyl-L-homocysteine + H(+)</text>
        <dbReference type="Rhea" id="RHEA:24140"/>
        <dbReference type="Rhea" id="RHEA-COMP:10239"/>
        <dbReference type="Rhea" id="RHEA-COMP:10241"/>
        <dbReference type="ChEBI" id="CHEBI:15378"/>
        <dbReference type="ChEBI" id="CHEBI:57856"/>
        <dbReference type="ChEBI" id="CHEBI:59789"/>
        <dbReference type="ChEBI" id="CHEBI:74269"/>
        <dbReference type="ChEBI" id="CHEBI:74445"/>
        <dbReference type="EC" id="2.1.1.185"/>
    </reaction>
</comment>
<dbReference type="RefSeq" id="WP_018946846.1">
    <property type="nucleotide sequence ID" value="NZ_MUZR01000040.1"/>
</dbReference>
<dbReference type="PANTHER" id="PTHR46429">
    <property type="entry name" value="23S RRNA (GUANOSINE-2'-O-)-METHYLTRANSFERASE RLMB"/>
    <property type="match status" value="1"/>
</dbReference>
<dbReference type="SMART" id="SM00967">
    <property type="entry name" value="SpoU_sub_bind"/>
    <property type="match status" value="1"/>
</dbReference>
<evidence type="ECO:0000256" key="5">
    <source>
        <dbReference type="ARBA" id="ARBA00022691"/>
    </source>
</evidence>
<dbReference type="GO" id="GO:0003723">
    <property type="term" value="F:RNA binding"/>
    <property type="evidence" value="ECO:0007669"/>
    <property type="project" value="InterPro"/>
</dbReference>
<dbReference type="Proteomes" id="UP000189177">
    <property type="component" value="Unassembled WGS sequence"/>
</dbReference>
<dbReference type="AlphaFoldDB" id="A0A1V2ZX20"/>
<feature type="binding site" evidence="6">
    <location>
        <position position="205"/>
    </location>
    <ligand>
        <name>S-adenosyl-L-methionine</name>
        <dbReference type="ChEBI" id="CHEBI:59789"/>
    </ligand>
</feature>
<dbReference type="SUPFAM" id="SSF55315">
    <property type="entry name" value="L30e-like"/>
    <property type="match status" value="1"/>
</dbReference>
<dbReference type="Pfam" id="PF08032">
    <property type="entry name" value="SpoU_sub_bind"/>
    <property type="match status" value="1"/>
</dbReference>
<evidence type="ECO:0000313" key="9">
    <source>
        <dbReference type="Proteomes" id="UP000189177"/>
    </source>
</evidence>
<feature type="binding site" evidence="6">
    <location>
        <position position="225"/>
    </location>
    <ligand>
        <name>S-adenosyl-L-methionine</name>
        <dbReference type="ChEBI" id="CHEBI:59789"/>
    </ligand>
</feature>
<dbReference type="Gene3D" id="3.30.1330.30">
    <property type="match status" value="1"/>
</dbReference>
<dbReference type="Pfam" id="PF00588">
    <property type="entry name" value="SpoU_methylase"/>
    <property type="match status" value="1"/>
</dbReference>
<feature type="domain" description="RNA 2-O ribose methyltransferase substrate binding" evidence="7">
    <location>
        <begin position="14"/>
        <end position="90"/>
    </location>
</feature>
<dbReference type="InterPro" id="IPR004441">
    <property type="entry name" value="rRNA_MeTrfase_TrmH"/>
</dbReference>
<keyword evidence="3 6" id="KW-0489">Methyltransferase</keyword>
<dbReference type="InterPro" id="IPR024915">
    <property type="entry name" value="23S_rRNA_MeTrfase_RlmB"/>
</dbReference>
<dbReference type="SUPFAM" id="SSF75217">
    <property type="entry name" value="alpha/beta knot"/>
    <property type="match status" value="1"/>
</dbReference>
<evidence type="ECO:0000256" key="4">
    <source>
        <dbReference type="ARBA" id="ARBA00022679"/>
    </source>
</evidence>
<comment type="similarity">
    <text evidence="6">Belongs to the class IV-like SAM-binding methyltransferase superfamily. RNA methyltransferase TrmH family. RlmB subfamily.</text>
</comment>
<keyword evidence="2 6" id="KW-0698">rRNA processing</keyword>
<organism evidence="8 9">
    <name type="scientific">Thioalkalivibrio halophilus</name>
    <dbReference type="NCBI Taxonomy" id="252474"/>
    <lineage>
        <taxon>Bacteria</taxon>
        <taxon>Pseudomonadati</taxon>
        <taxon>Pseudomonadota</taxon>
        <taxon>Gammaproteobacteria</taxon>
        <taxon>Chromatiales</taxon>
        <taxon>Ectothiorhodospiraceae</taxon>
        <taxon>Thioalkalivibrio</taxon>
    </lineage>
</organism>
<dbReference type="NCBIfam" id="TIGR00186">
    <property type="entry name" value="rRNA_methyl_3"/>
    <property type="match status" value="1"/>
</dbReference>